<evidence type="ECO:0000313" key="4">
    <source>
        <dbReference type="Proteomes" id="UP001175228"/>
    </source>
</evidence>
<keyword evidence="1" id="KW-0479">Metal-binding</keyword>
<dbReference type="InterPro" id="IPR029703">
    <property type="entry name" value="POL2"/>
</dbReference>
<dbReference type="GO" id="GO:0008270">
    <property type="term" value="F:zinc ion binding"/>
    <property type="evidence" value="ECO:0007669"/>
    <property type="project" value="UniProtKB-KW"/>
</dbReference>
<comment type="subcellular location">
    <subcellularLocation>
        <location evidence="1">Nucleus</location>
    </subcellularLocation>
</comment>
<dbReference type="PANTHER" id="PTHR10670">
    <property type="entry name" value="DNA POLYMERASE EPSILON CATALYTIC SUBUNIT A"/>
    <property type="match status" value="1"/>
</dbReference>
<dbReference type="GO" id="GO:0003887">
    <property type="term" value="F:DNA-directed DNA polymerase activity"/>
    <property type="evidence" value="ECO:0007669"/>
    <property type="project" value="UniProtKB-KW"/>
</dbReference>
<dbReference type="GO" id="GO:0000278">
    <property type="term" value="P:mitotic cell cycle"/>
    <property type="evidence" value="ECO:0007669"/>
    <property type="project" value="TreeGrafter"/>
</dbReference>
<keyword evidence="1" id="KW-0238">DNA-binding</keyword>
<comment type="function">
    <text evidence="1">DNA polymerase II participates in chromosomal DNA replication.</text>
</comment>
<protein>
    <recommendedName>
        <fullName evidence="1">DNA polymerase epsilon catalytic subunit</fullName>
        <ecNumber evidence="1">2.7.7.7</ecNumber>
    </recommendedName>
</protein>
<dbReference type="EMBL" id="JAUEPU010000159">
    <property type="protein sequence ID" value="KAK0475020.1"/>
    <property type="molecule type" value="Genomic_DNA"/>
</dbReference>
<comment type="similarity">
    <text evidence="1">Belongs to the DNA polymerase type-B family.</text>
</comment>
<keyword evidence="1" id="KW-0548">Nucleotidyltransferase</keyword>
<organism evidence="3 4">
    <name type="scientific">Armillaria luteobubalina</name>
    <dbReference type="NCBI Taxonomy" id="153913"/>
    <lineage>
        <taxon>Eukaryota</taxon>
        <taxon>Fungi</taxon>
        <taxon>Dikarya</taxon>
        <taxon>Basidiomycota</taxon>
        <taxon>Agaricomycotina</taxon>
        <taxon>Agaricomycetes</taxon>
        <taxon>Agaricomycetidae</taxon>
        <taxon>Agaricales</taxon>
        <taxon>Marasmiineae</taxon>
        <taxon>Physalacriaceae</taxon>
        <taxon>Armillaria</taxon>
    </lineage>
</organism>
<dbReference type="GO" id="GO:0006287">
    <property type="term" value="P:base-excision repair, gap-filling"/>
    <property type="evidence" value="ECO:0007669"/>
    <property type="project" value="TreeGrafter"/>
</dbReference>
<dbReference type="GO" id="GO:0003677">
    <property type="term" value="F:DNA binding"/>
    <property type="evidence" value="ECO:0007669"/>
    <property type="project" value="UniProtKB-KW"/>
</dbReference>
<sequence length="152" mass="16918">MDAARRLAGFLGYQMVKDRDLACKSIISERPIGALVTERAVSVAIFSTEDENISCSSLLCQASNRALRISLPYLVVDVSSAGRQFGRWTRTKCVQSLARCFLIVVTILAFSHCVKRKICHHPVHRFSAQWLLDYFTSAKTRQGLAASLPVDL</sequence>
<evidence type="ECO:0000313" key="3">
    <source>
        <dbReference type="EMBL" id="KAK0475020.1"/>
    </source>
</evidence>
<keyword evidence="1" id="KW-0863">Zinc-finger</keyword>
<reference evidence="3" key="1">
    <citation type="submission" date="2023-06" db="EMBL/GenBank/DDBJ databases">
        <authorList>
            <consortium name="Lawrence Berkeley National Laboratory"/>
            <person name="Ahrendt S."/>
            <person name="Sahu N."/>
            <person name="Indic B."/>
            <person name="Wong-Bajracharya J."/>
            <person name="Merenyi Z."/>
            <person name="Ke H.-M."/>
            <person name="Monk M."/>
            <person name="Kocsube S."/>
            <person name="Drula E."/>
            <person name="Lipzen A."/>
            <person name="Balint B."/>
            <person name="Henrissat B."/>
            <person name="Andreopoulos B."/>
            <person name="Martin F.M."/>
            <person name="Harder C.B."/>
            <person name="Rigling D."/>
            <person name="Ford K.L."/>
            <person name="Foster G.D."/>
            <person name="Pangilinan J."/>
            <person name="Papanicolaou A."/>
            <person name="Barry K."/>
            <person name="LaButti K."/>
            <person name="Viragh M."/>
            <person name="Koriabine M."/>
            <person name="Yan M."/>
            <person name="Riley R."/>
            <person name="Champramary S."/>
            <person name="Plett K.L."/>
            <person name="Tsai I.J."/>
            <person name="Slot J."/>
            <person name="Sipos G."/>
            <person name="Plett J."/>
            <person name="Nagy L.G."/>
            <person name="Grigoriev I.V."/>
        </authorList>
    </citation>
    <scope>NUCLEOTIDE SEQUENCE</scope>
    <source>
        <strain evidence="3">HWK02</strain>
    </source>
</reference>
<keyword evidence="1" id="KW-0539">Nucleus</keyword>
<keyword evidence="4" id="KW-1185">Reference proteome</keyword>
<keyword evidence="1" id="KW-0808">Transferase</keyword>
<dbReference type="EC" id="2.7.7.7" evidence="1"/>
<evidence type="ECO:0000256" key="1">
    <source>
        <dbReference type="RuleBase" id="RU365029"/>
    </source>
</evidence>
<comment type="caution">
    <text evidence="3">The sequence shown here is derived from an EMBL/GenBank/DDBJ whole genome shotgun (WGS) entry which is preliminary data.</text>
</comment>
<dbReference type="Proteomes" id="UP001175228">
    <property type="component" value="Unassembled WGS sequence"/>
</dbReference>
<feature type="domain" description="DNA polymerase epsilon ,catalytic subunit A thumb" evidence="2">
    <location>
        <begin position="3"/>
        <end position="52"/>
    </location>
</feature>
<dbReference type="AlphaFoldDB" id="A0AA39UDT8"/>
<proteinExistence type="inferred from homology"/>
<accession>A0AA39UDT8</accession>
<keyword evidence="1" id="KW-0411">Iron-sulfur</keyword>
<comment type="cofactor">
    <cofactor evidence="1">
        <name>[4Fe-4S] cluster</name>
        <dbReference type="ChEBI" id="CHEBI:49883"/>
    </cofactor>
</comment>
<comment type="catalytic activity">
    <reaction evidence="1">
        <text>DNA(n) + a 2'-deoxyribonucleoside 5'-triphosphate = DNA(n+1) + diphosphate</text>
        <dbReference type="Rhea" id="RHEA:22508"/>
        <dbReference type="Rhea" id="RHEA-COMP:17339"/>
        <dbReference type="Rhea" id="RHEA-COMP:17340"/>
        <dbReference type="ChEBI" id="CHEBI:33019"/>
        <dbReference type="ChEBI" id="CHEBI:61560"/>
        <dbReference type="ChEBI" id="CHEBI:173112"/>
        <dbReference type="EC" id="2.7.7.7"/>
    </reaction>
</comment>
<keyword evidence="1" id="KW-0239">DNA-directed DNA polymerase</keyword>
<keyword evidence="1" id="KW-0235">DNA replication</keyword>
<keyword evidence="1" id="KW-0862">Zinc</keyword>
<dbReference type="InterPro" id="IPR055191">
    <property type="entry name" value="POL2_thumb"/>
</dbReference>
<keyword evidence="1" id="KW-0408">Iron</keyword>
<keyword evidence="1" id="KW-0004">4Fe-4S</keyword>
<dbReference type="GO" id="GO:0006272">
    <property type="term" value="P:leading strand elongation"/>
    <property type="evidence" value="ECO:0007669"/>
    <property type="project" value="TreeGrafter"/>
</dbReference>
<dbReference type="GO" id="GO:0008310">
    <property type="term" value="F:single-stranded DNA 3'-5' DNA exonuclease activity"/>
    <property type="evidence" value="ECO:0007669"/>
    <property type="project" value="TreeGrafter"/>
</dbReference>
<dbReference type="PANTHER" id="PTHR10670:SF0">
    <property type="entry name" value="DNA POLYMERASE EPSILON CATALYTIC SUBUNIT A"/>
    <property type="match status" value="1"/>
</dbReference>
<dbReference type="Pfam" id="PF22634">
    <property type="entry name" value="POL2_thumb"/>
    <property type="match status" value="1"/>
</dbReference>
<gene>
    <name evidence="3" type="ORF">EDD18DRAFT_219613</name>
</gene>
<evidence type="ECO:0000259" key="2">
    <source>
        <dbReference type="Pfam" id="PF22634"/>
    </source>
</evidence>
<dbReference type="GO" id="GO:0008622">
    <property type="term" value="C:epsilon DNA polymerase complex"/>
    <property type="evidence" value="ECO:0007669"/>
    <property type="project" value="InterPro"/>
</dbReference>
<dbReference type="GO" id="GO:0006297">
    <property type="term" value="P:nucleotide-excision repair, DNA gap filling"/>
    <property type="evidence" value="ECO:0007669"/>
    <property type="project" value="TreeGrafter"/>
</dbReference>
<dbReference type="GO" id="GO:0045004">
    <property type="term" value="P:DNA replication proofreading"/>
    <property type="evidence" value="ECO:0007669"/>
    <property type="project" value="TreeGrafter"/>
</dbReference>
<name>A0AA39UDT8_9AGAR</name>
<dbReference type="GO" id="GO:0051539">
    <property type="term" value="F:4 iron, 4 sulfur cluster binding"/>
    <property type="evidence" value="ECO:0007669"/>
    <property type="project" value="UniProtKB-KW"/>
</dbReference>